<keyword evidence="3" id="KW-1185">Reference proteome</keyword>
<sequence length="99" mass="11221">MATLPHQRKGYYDRSRGRMSNALLRAREPYIKKSIMLGGVLFGIFFGTLGYTYTKILASDDFQDVPIPPISEEDLKLLKAEYEATKKKNGDTTLKPYGN</sequence>
<name>A0A1E5RRT9_9ASCO</name>
<proteinExistence type="predicted"/>
<dbReference type="Proteomes" id="UP000095605">
    <property type="component" value="Unassembled WGS sequence"/>
</dbReference>
<reference evidence="3" key="1">
    <citation type="journal article" date="2016" name="Genome Announc.">
        <title>Genome sequences of three species of Hanseniaspora isolated from spontaneous wine fermentations.</title>
        <authorList>
            <person name="Sternes P.R."/>
            <person name="Lee D."/>
            <person name="Kutyna D.R."/>
            <person name="Borneman A.R."/>
        </authorList>
    </citation>
    <scope>NUCLEOTIDE SEQUENCE [LARGE SCALE GENOMIC DNA]</scope>
    <source>
        <strain evidence="3">AWRI3578</strain>
    </source>
</reference>
<evidence type="ECO:0000313" key="3">
    <source>
        <dbReference type="Proteomes" id="UP000095605"/>
    </source>
</evidence>
<protein>
    <submittedName>
        <fullName evidence="2">Cytochrome c oxidase assembly factor 3, mitochondrial</fullName>
    </submittedName>
</protein>
<keyword evidence="1" id="KW-0472">Membrane</keyword>
<dbReference type="AlphaFoldDB" id="A0A1E5RRT9"/>
<feature type="transmembrane region" description="Helical" evidence="1">
    <location>
        <begin position="35"/>
        <end position="53"/>
    </location>
</feature>
<evidence type="ECO:0000256" key="1">
    <source>
        <dbReference type="SAM" id="Phobius"/>
    </source>
</evidence>
<keyword evidence="1" id="KW-1133">Transmembrane helix</keyword>
<keyword evidence="1" id="KW-0812">Transmembrane</keyword>
<gene>
    <name evidence="2" type="ORF">AWRI3578_g1141</name>
</gene>
<dbReference type="EMBL" id="LPNL01000003">
    <property type="protein sequence ID" value="OEJ89615.1"/>
    <property type="molecule type" value="Genomic_DNA"/>
</dbReference>
<accession>A0A1E5RRT9</accession>
<dbReference type="OrthoDB" id="10018333at2759"/>
<comment type="caution">
    <text evidence="2">The sequence shown here is derived from an EMBL/GenBank/DDBJ whole genome shotgun (WGS) entry which is preliminary data.</text>
</comment>
<evidence type="ECO:0000313" key="2">
    <source>
        <dbReference type="EMBL" id="OEJ89615.1"/>
    </source>
</evidence>
<organism evidence="2 3">
    <name type="scientific">Hanseniaspora opuntiae</name>
    <dbReference type="NCBI Taxonomy" id="211096"/>
    <lineage>
        <taxon>Eukaryota</taxon>
        <taxon>Fungi</taxon>
        <taxon>Dikarya</taxon>
        <taxon>Ascomycota</taxon>
        <taxon>Saccharomycotina</taxon>
        <taxon>Saccharomycetes</taxon>
        <taxon>Saccharomycodales</taxon>
        <taxon>Saccharomycodaceae</taxon>
        <taxon>Hanseniaspora</taxon>
    </lineage>
</organism>